<dbReference type="EMBL" id="LT907975">
    <property type="protein sequence ID" value="SOB57277.1"/>
    <property type="molecule type" value="Genomic_DNA"/>
</dbReference>
<dbReference type="GO" id="GO:0050661">
    <property type="term" value="F:NADP binding"/>
    <property type="evidence" value="ECO:0007669"/>
    <property type="project" value="InterPro"/>
</dbReference>
<comment type="pathway">
    <text evidence="1 9 14">Porphyrin-containing compound metabolism; protoporphyrin-IX biosynthesis; 5-aminolevulinate from L-glutamyl-tRNA(Glu): step 1/2.</text>
</comment>
<evidence type="ECO:0000313" key="18">
    <source>
        <dbReference type="EMBL" id="SOB57277.1"/>
    </source>
</evidence>
<evidence type="ECO:0000313" key="19">
    <source>
        <dbReference type="Proteomes" id="UP000219215"/>
    </source>
</evidence>
<evidence type="ECO:0000259" key="15">
    <source>
        <dbReference type="Pfam" id="PF00745"/>
    </source>
</evidence>
<comment type="similarity">
    <text evidence="2 9 14">Belongs to the glutamyl-tRNA reductase family.</text>
</comment>
<dbReference type="InterPro" id="IPR018214">
    <property type="entry name" value="GluRdtase_CS"/>
</dbReference>
<evidence type="ECO:0000259" key="16">
    <source>
        <dbReference type="Pfam" id="PF01488"/>
    </source>
</evidence>
<reference evidence="19" key="1">
    <citation type="submission" date="2017-09" db="EMBL/GenBank/DDBJ databases">
        <authorList>
            <person name="Regsiter A."/>
            <person name="William W."/>
        </authorList>
    </citation>
    <scope>NUCLEOTIDE SEQUENCE [LARGE SCALE GENOMIC DNA]</scope>
    <source>
        <strain evidence="19">500-1</strain>
    </source>
</reference>
<protein>
    <recommendedName>
        <fullName evidence="8 9">Glutamyl-tRNA reductase</fullName>
        <shortName evidence="9">GluTR</shortName>
        <ecNumber evidence="3 9">1.2.1.70</ecNumber>
    </recommendedName>
</protein>
<keyword evidence="5 9" id="KW-0560">Oxidoreductase</keyword>
<dbReference type="InterPro" id="IPR015895">
    <property type="entry name" value="4pyrrol_synth_GluRdtase_N"/>
</dbReference>
<dbReference type="Pfam" id="PF00745">
    <property type="entry name" value="GlutR_dimer"/>
    <property type="match status" value="1"/>
</dbReference>
<comment type="function">
    <text evidence="9">Catalyzes the NADPH-dependent reduction of glutamyl-tRNA(Glu) to glutamate 1-semialdehyde (GSA).</text>
</comment>
<dbReference type="UniPathway" id="UPA00251">
    <property type="reaction ID" value="UER00316"/>
</dbReference>
<dbReference type="Gene3D" id="3.30.460.30">
    <property type="entry name" value="Glutamyl-tRNA reductase, N-terminal domain"/>
    <property type="match status" value="1"/>
</dbReference>
<dbReference type="InterPro" id="IPR036343">
    <property type="entry name" value="GluRdtase_N_sf"/>
</dbReference>
<dbReference type="OrthoDB" id="110209at2"/>
<dbReference type="PANTHER" id="PTHR43013">
    <property type="entry name" value="GLUTAMYL-TRNA REDUCTASE"/>
    <property type="match status" value="1"/>
</dbReference>
<evidence type="ECO:0000256" key="13">
    <source>
        <dbReference type="PIRSR" id="PIRSR000445-4"/>
    </source>
</evidence>
<dbReference type="SUPFAM" id="SSF51735">
    <property type="entry name" value="NAD(P)-binding Rossmann-fold domains"/>
    <property type="match status" value="1"/>
</dbReference>
<organism evidence="18 19">
    <name type="scientific">Pseudodesulfovibrio profundus</name>
    <dbReference type="NCBI Taxonomy" id="57320"/>
    <lineage>
        <taxon>Bacteria</taxon>
        <taxon>Pseudomonadati</taxon>
        <taxon>Thermodesulfobacteriota</taxon>
        <taxon>Desulfovibrionia</taxon>
        <taxon>Desulfovibrionales</taxon>
        <taxon>Desulfovibrionaceae</taxon>
    </lineage>
</organism>
<dbReference type="CDD" id="cd05213">
    <property type="entry name" value="NAD_bind_Glutamyl_tRNA_reduct"/>
    <property type="match status" value="1"/>
</dbReference>
<keyword evidence="19" id="KW-1185">Reference proteome</keyword>
<feature type="binding site" evidence="9 11">
    <location>
        <begin position="116"/>
        <end position="118"/>
    </location>
    <ligand>
        <name>substrate</name>
    </ligand>
</feature>
<evidence type="ECO:0000256" key="4">
    <source>
        <dbReference type="ARBA" id="ARBA00022857"/>
    </source>
</evidence>
<comment type="miscellaneous">
    <text evidence="9">During catalysis, the active site Cys acts as a nucleophile attacking the alpha-carbonyl group of tRNA-bound glutamate with the formation of a thioester intermediate between enzyme and glutamate, and the concomitant release of tRNA(Glu). The thioester intermediate is finally reduced by direct hydride transfer from NADPH, to form the product GSA.</text>
</comment>
<dbReference type="KEGG" id="pprf:DPRO_0397"/>
<evidence type="ECO:0000256" key="7">
    <source>
        <dbReference type="ARBA" id="ARBA00047464"/>
    </source>
</evidence>
<dbReference type="SUPFAM" id="SSF69742">
    <property type="entry name" value="Glutamyl tRNA-reductase catalytic, N-terminal domain"/>
    <property type="match status" value="1"/>
</dbReference>
<evidence type="ECO:0000259" key="17">
    <source>
        <dbReference type="Pfam" id="PF05201"/>
    </source>
</evidence>
<dbReference type="RefSeq" id="WP_097010567.1">
    <property type="nucleotide sequence ID" value="NZ_LT907975.1"/>
</dbReference>
<dbReference type="Pfam" id="PF05201">
    <property type="entry name" value="GlutR_N"/>
    <property type="match status" value="1"/>
</dbReference>
<dbReference type="PROSITE" id="PS00747">
    <property type="entry name" value="GLUTR"/>
    <property type="match status" value="1"/>
</dbReference>
<feature type="binding site" evidence="9 11">
    <location>
        <position position="111"/>
    </location>
    <ligand>
        <name>substrate</name>
    </ligand>
</feature>
<dbReference type="PIRSF" id="PIRSF000445">
    <property type="entry name" value="4pyrrol_synth_GluRdtase"/>
    <property type="match status" value="1"/>
</dbReference>
<evidence type="ECO:0000256" key="10">
    <source>
        <dbReference type="PIRSR" id="PIRSR000445-1"/>
    </source>
</evidence>
<evidence type="ECO:0000256" key="2">
    <source>
        <dbReference type="ARBA" id="ARBA00005916"/>
    </source>
</evidence>
<feature type="site" description="Important for activity" evidence="9 13">
    <location>
        <position position="101"/>
    </location>
</feature>
<evidence type="ECO:0000256" key="14">
    <source>
        <dbReference type="RuleBase" id="RU000584"/>
    </source>
</evidence>
<feature type="binding site" evidence="9 11">
    <location>
        <begin position="49"/>
        <end position="52"/>
    </location>
    <ligand>
        <name>substrate</name>
    </ligand>
</feature>
<dbReference type="GO" id="GO:0019353">
    <property type="term" value="P:protoporphyrinogen IX biosynthetic process from glutamate"/>
    <property type="evidence" value="ECO:0007669"/>
    <property type="project" value="TreeGrafter"/>
</dbReference>
<dbReference type="InterPro" id="IPR015896">
    <property type="entry name" value="4pyrrol_synth_GluRdtase_dimer"/>
</dbReference>
<dbReference type="FunFam" id="3.40.50.720:FF:000031">
    <property type="entry name" value="Glutamyl-tRNA reductase"/>
    <property type="match status" value="1"/>
</dbReference>
<comment type="domain">
    <text evidence="9">Possesses an unusual extended V-shaped dimeric structure with each monomer consisting of three distinct domains arranged along a curved 'spinal' alpha-helix. The N-terminal catalytic domain specifically recognizes the glutamate moiety of the substrate. The second domain is the NADPH-binding domain, and the third C-terminal domain is responsible for dimerization.</text>
</comment>
<feature type="active site" description="Nucleophile" evidence="9 10">
    <location>
        <position position="50"/>
    </location>
</feature>
<dbReference type="HAMAP" id="MF_00087">
    <property type="entry name" value="Glu_tRNA_reductase"/>
    <property type="match status" value="1"/>
</dbReference>
<dbReference type="Proteomes" id="UP000219215">
    <property type="component" value="Chromosome DPRO"/>
</dbReference>
<evidence type="ECO:0000256" key="8">
    <source>
        <dbReference type="ARBA" id="ARBA00068659"/>
    </source>
</evidence>
<sequence>MNRKIILIGLNHRTAGVDVREKFALTDVESVEKGLLAHCPVVECLCLSTCNRVEIIAIAKRVSEREALDSIIEYWAGICGGSPSLLVENTYQYTDLDAVKHLFTVACSLDSMVMGEPQILGQLKDAYRKAVEEGAAKTIINRMLHKSFSVAKRVRTETAIASSAVSISFAAVELAKKIFGNLEGTKAMLVGAGEMAELAATHLLQNGVQDIIIANRTLSRAKELAKSLNGEPIQIENMADRLHEVDIVISSTGSPVSVIKAKDVKAVLKRRKNKPMFFIDIAVPRDIDPNINQLDNVYLYDIDDLKEVVEDNMAQRQEEAAKARAVVEAETGTFSNWLNSLELQPTIVDLVDKNEEVAMRELAKTLKKIGPVDDRTHKALETLVLSVGRKCLHEPICFLKRRTQEEGSAERFIDLARRMFNLDDEDVPSTAHIDRKMKTCSPEDIDSLIDVSKNKEQ</sequence>
<dbReference type="InterPro" id="IPR006151">
    <property type="entry name" value="Shikm_DH/Glu-tRNA_Rdtase"/>
</dbReference>
<dbReference type="AlphaFoldDB" id="A0A2C8F4E3"/>
<evidence type="ECO:0000256" key="12">
    <source>
        <dbReference type="PIRSR" id="PIRSR000445-3"/>
    </source>
</evidence>
<evidence type="ECO:0000256" key="1">
    <source>
        <dbReference type="ARBA" id="ARBA00005059"/>
    </source>
</evidence>
<accession>A0A2C8F4E3</accession>
<proteinExistence type="inferred from homology"/>
<dbReference type="GO" id="GO:0008883">
    <property type="term" value="F:glutamyl-tRNA reductase activity"/>
    <property type="evidence" value="ECO:0007669"/>
    <property type="project" value="UniProtKB-UniRule"/>
</dbReference>
<feature type="domain" description="Tetrapyrrole biosynthesis glutamyl-tRNA reductase dimerisation" evidence="15">
    <location>
        <begin position="322"/>
        <end position="422"/>
    </location>
</feature>
<evidence type="ECO:0000256" key="3">
    <source>
        <dbReference type="ARBA" id="ARBA00012970"/>
    </source>
</evidence>
<dbReference type="EC" id="1.2.1.70" evidence="3 9"/>
<feature type="domain" description="Glutamyl-tRNA reductase N-terminal" evidence="17">
    <location>
        <begin position="8"/>
        <end position="158"/>
    </location>
</feature>
<gene>
    <name evidence="9 18" type="primary">hemA</name>
    <name evidence="18" type="ORF">DPRO_0397</name>
</gene>
<evidence type="ECO:0000256" key="5">
    <source>
        <dbReference type="ARBA" id="ARBA00023002"/>
    </source>
</evidence>
<keyword evidence="6 9" id="KW-0627">Porphyrin biosynthesis</keyword>
<evidence type="ECO:0000256" key="9">
    <source>
        <dbReference type="HAMAP-Rule" id="MF_00087"/>
    </source>
</evidence>
<dbReference type="Pfam" id="PF01488">
    <property type="entry name" value="Shikimate_DH"/>
    <property type="match status" value="1"/>
</dbReference>
<name>A0A2C8F4E3_9BACT</name>
<feature type="domain" description="Quinate/shikimate 5-dehydrogenase/glutamyl-tRNA reductase" evidence="16">
    <location>
        <begin position="173"/>
        <end position="308"/>
    </location>
</feature>
<feature type="binding site" evidence="9 11">
    <location>
        <position position="122"/>
    </location>
    <ligand>
        <name>substrate</name>
    </ligand>
</feature>
<dbReference type="InterPro" id="IPR036291">
    <property type="entry name" value="NAD(P)-bd_dom_sf"/>
</dbReference>
<comment type="subunit">
    <text evidence="9">Homodimer.</text>
</comment>
<feature type="binding site" evidence="9 12">
    <location>
        <begin position="191"/>
        <end position="196"/>
    </location>
    <ligand>
        <name>NADP(+)</name>
        <dbReference type="ChEBI" id="CHEBI:58349"/>
    </ligand>
</feature>
<dbReference type="NCBIfam" id="TIGR01035">
    <property type="entry name" value="hemA"/>
    <property type="match status" value="1"/>
</dbReference>
<evidence type="ECO:0000256" key="6">
    <source>
        <dbReference type="ARBA" id="ARBA00023244"/>
    </source>
</evidence>
<dbReference type="InterPro" id="IPR000343">
    <property type="entry name" value="4pyrrol_synth_GluRdtase"/>
</dbReference>
<comment type="catalytic activity">
    <reaction evidence="7 9 14">
        <text>(S)-4-amino-5-oxopentanoate + tRNA(Glu) + NADP(+) = L-glutamyl-tRNA(Glu) + NADPH + H(+)</text>
        <dbReference type="Rhea" id="RHEA:12344"/>
        <dbReference type="Rhea" id="RHEA-COMP:9663"/>
        <dbReference type="Rhea" id="RHEA-COMP:9680"/>
        <dbReference type="ChEBI" id="CHEBI:15378"/>
        <dbReference type="ChEBI" id="CHEBI:57501"/>
        <dbReference type="ChEBI" id="CHEBI:57783"/>
        <dbReference type="ChEBI" id="CHEBI:58349"/>
        <dbReference type="ChEBI" id="CHEBI:78442"/>
        <dbReference type="ChEBI" id="CHEBI:78520"/>
        <dbReference type="EC" id="1.2.1.70"/>
    </reaction>
</comment>
<keyword evidence="4 9" id="KW-0521">NADP</keyword>
<dbReference type="PANTHER" id="PTHR43013:SF1">
    <property type="entry name" value="GLUTAMYL-TRNA REDUCTASE"/>
    <property type="match status" value="1"/>
</dbReference>
<dbReference type="Gene3D" id="3.40.50.720">
    <property type="entry name" value="NAD(P)-binding Rossmann-like Domain"/>
    <property type="match status" value="1"/>
</dbReference>
<dbReference type="SUPFAM" id="SSF69075">
    <property type="entry name" value="Glutamyl tRNA-reductase dimerization domain"/>
    <property type="match status" value="1"/>
</dbReference>
<dbReference type="InterPro" id="IPR036453">
    <property type="entry name" value="GluRdtase_dimer_dom_sf"/>
</dbReference>
<evidence type="ECO:0000256" key="11">
    <source>
        <dbReference type="PIRSR" id="PIRSR000445-2"/>
    </source>
</evidence>
<dbReference type="FunFam" id="3.30.460.30:FF:000001">
    <property type="entry name" value="Glutamyl-tRNA reductase"/>
    <property type="match status" value="1"/>
</dbReference>